<dbReference type="PANTHER" id="PTHR30469">
    <property type="entry name" value="MULTIDRUG RESISTANCE PROTEIN MDTA"/>
    <property type="match status" value="1"/>
</dbReference>
<evidence type="ECO:0008006" key="4">
    <source>
        <dbReference type="Google" id="ProtNLM"/>
    </source>
</evidence>
<reference evidence="2 3" key="1">
    <citation type="submission" date="2017-08" db="EMBL/GenBank/DDBJ databases">
        <title>Virgibacillus indicus sp. nov. and Virgibacillus profoundi sp. nov, two moderately halophilic bacteria isolated from marine sediment by using the Microfluidic Streak Plate.</title>
        <authorList>
            <person name="Xu B."/>
            <person name="Hu B."/>
            <person name="Wang J."/>
            <person name="Zhu Y."/>
            <person name="Huang L."/>
            <person name="Du W."/>
            <person name="Huang Y."/>
        </authorList>
    </citation>
    <scope>NUCLEOTIDE SEQUENCE [LARGE SCALE GENOMIC DNA]</scope>
    <source>
        <strain evidence="2 3">IO3-P2-C2</strain>
    </source>
</reference>
<dbReference type="Proteomes" id="UP000216498">
    <property type="component" value="Unassembled WGS sequence"/>
</dbReference>
<gene>
    <name evidence="2" type="ORF">CIL03_17850</name>
</gene>
<dbReference type="GO" id="GO:0015562">
    <property type="term" value="F:efflux transmembrane transporter activity"/>
    <property type="evidence" value="ECO:0007669"/>
    <property type="project" value="TreeGrafter"/>
</dbReference>
<dbReference type="AlphaFoldDB" id="A0A265N5H4"/>
<keyword evidence="1" id="KW-0175">Coiled coil</keyword>
<organism evidence="2 3">
    <name type="scientific">Virgibacillus indicus</name>
    <dbReference type="NCBI Taxonomy" id="2024554"/>
    <lineage>
        <taxon>Bacteria</taxon>
        <taxon>Bacillati</taxon>
        <taxon>Bacillota</taxon>
        <taxon>Bacilli</taxon>
        <taxon>Bacillales</taxon>
        <taxon>Bacillaceae</taxon>
        <taxon>Virgibacillus</taxon>
    </lineage>
</organism>
<dbReference type="PANTHER" id="PTHR30469:SF15">
    <property type="entry name" value="HLYD FAMILY OF SECRETION PROTEINS"/>
    <property type="match status" value="1"/>
</dbReference>
<sequence length="413" mass="46396">MKLKKIILAAIALFIGVNVLLVFLDDENKINRTSYIKDWSEAFETDMADKLFKEGVLAYAEKEQVYFDKTLGSFQEFLIDEGNEVKVGDELYSYTVTNYYETEAMLMQEMETLSGEITAIQSAITQMNGYRIPSTSTSSSAPFQADLSEGNIIIENQQEPVEAEVMKEQYLIEKEKELNQKNAQVDSVQSQLDELRATGNTITVESPYEGIVKEVSTSLDDPIITIESTQLFAEGELTEQERTEIEQGMKTEVRVTEKSLLAEGAVNDVKNSPKEISVEGESIYPFNITFNEDAELEELLPGYHADLAITKKESQDATVLFEDSVFTGTVWKLTNEGKLLAQDVETGIYMDEMLEITKGVNTGEWVAEESTRQFRNGATFITPLKLDQSTWNDVVTAVPPDWDMDLLIGIVSR</sequence>
<keyword evidence="3" id="KW-1185">Reference proteome</keyword>
<dbReference type="GO" id="GO:1990281">
    <property type="term" value="C:efflux pump complex"/>
    <property type="evidence" value="ECO:0007669"/>
    <property type="project" value="TreeGrafter"/>
</dbReference>
<evidence type="ECO:0000256" key="1">
    <source>
        <dbReference type="SAM" id="Coils"/>
    </source>
</evidence>
<evidence type="ECO:0000313" key="2">
    <source>
        <dbReference type="EMBL" id="OZU87282.1"/>
    </source>
</evidence>
<proteinExistence type="predicted"/>
<dbReference type="EMBL" id="NPMS01000012">
    <property type="protein sequence ID" value="OZU87282.1"/>
    <property type="molecule type" value="Genomic_DNA"/>
</dbReference>
<comment type="caution">
    <text evidence="2">The sequence shown here is derived from an EMBL/GenBank/DDBJ whole genome shotgun (WGS) entry which is preliminary data.</text>
</comment>
<feature type="coiled-coil region" evidence="1">
    <location>
        <begin position="171"/>
        <end position="198"/>
    </location>
</feature>
<accession>A0A265N5H4</accession>
<dbReference type="Gene3D" id="2.40.420.20">
    <property type="match status" value="1"/>
</dbReference>
<dbReference type="OrthoDB" id="2446145at2"/>
<evidence type="ECO:0000313" key="3">
    <source>
        <dbReference type="Proteomes" id="UP000216498"/>
    </source>
</evidence>
<dbReference type="RefSeq" id="WP_094887238.1">
    <property type="nucleotide sequence ID" value="NZ_NPMS01000012.1"/>
</dbReference>
<protein>
    <recommendedName>
        <fullName evidence="4">HlyD family secretion protein</fullName>
    </recommendedName>
</protein>
<name>A0A265N5H4_9BACI</name>